<protein>
    <submittedName>
        <fullName evidence="1">Uncharacterized protein</fullName>
    </submittedName>
</protein>
<dbReference type="AlphaFoldDB" id="A0A379WIN5"/>
<dbReference type="EMBL" id="UGXT01000002">
    <property type="protein sequence ID" value="SUH33942.1"/>
    <property type="molecule type" value="Genomic_DNA"/>
</dbReference>
<accession>A0A379WIN5</accession>
<proteinExistence type="predicted"/>
<organism evidence="1 2">
    <name type="scientific">Salmonella enterica I</name>
    <dbReference type="NCBI Taxonomy" id="59201"/>
    <lineage>
        <taxon>Bacteria</taxon>
        <taxon>Pseudomonadati</taxon>
        <taxon>Pseudomonadota</taxon>
        <taxon>Gammaproteobacteria</taxon>
        <taxon>Enterobacterales</taxon>
        <taxon>Enterobacteriaceae</taxon>
        <taxon>Salmonella</taxon>
    </lineage>
</organism>
<name>A0A379WIN5_SALET</name>
<evidence type="ECO:0000313" key="1">
    <source>
        <dbReference type="EMBL" id="SUH33942.1"/>
    </source>
</evidence>
<gene>
    <name evidence="1" type="ORF">NCTC8261_00110</name>
</gene>
<dbReference type="Proteomes" id="UP000254712">
    <property type="component" value="Unassembled WGS sequence"/>
</dbReference>
<sequence>MTAIAADIFSTCRTNRVRKISLSHRNSRGDNIRTGYQQCSKGDGFIKSNGLNWTLEDVSLQLEPSNGFFHRRANDFYCPARRDIKAPVTVCKLHRQANKDTLKPETPEEVNPSDQKAGHECAGFMWRTRAPQMRNKYRHMLDRPGRFEVLLHDFFQACAYFLIS</sequence>
<reference evidence="1 2" key="1">
    <citation type="submission" date="2018-06" db="EMBL/GenBank/DDBJ databases">
        <authorList>
            <consortium name="Pathogen Informatics"/>
            <person name="Doyle S."/>
        </authorList>
    </citation>
    <scope>NUCLEOTIDE SEQUENCE [LARGE SCALE GENOMIC DNA]</scope>
    <source>
        <strain evidence="1 2">NCTC8261</strain>
    </source>
</reference>
<evidence type="ECO:0000313" key="2">
    <source>
        <dbReference type="Proteomes" id="UP000254712"/>
    </source>
</evidence>